<dbReference type="GO" id="GO:0007062">
    <property type="term" value="P:sister chromatid cohesion"/>
    <property type="evidence" value="ECO:0007669"/>
    <property type="project" value="InterPro"/>
</dbReference>
<name>A0A1C2G3B6_9GAMM</name>
<dbReference type="GO" id="GO:0005737">
    <property type="term" value="C:cytoplasm"/>
    <property type="evidence" value="ECO:0007669"/>
    <property type="project" value="UniProtKB-SubCell"/>
</dbReference>
<gene>
    <name evidence="6 8" type="primary">smc</name>
    <name evidence="8" type="ORF">C4900_08880</name>
</gene>
<comment type="function">
    <text evidence="6">Required for chromosome condensation and partitioning.</text>
</comment>
<comment type="caution">
    <text evidence="8">The sequence shown here is derived from an EMBL/GenBank/DDBJ whole genome shotgun (WGS) entry which is preliminary data.</text>
</comment>
<keyword evidence="9" id="KW-1185">Reference proteome</keyword>
<evidence type="ECO:0000256" key="5">
    <source>
        <dbReference type="ARBA" id="ARBA00023125"/>
    </source>
</evidence>
<evidence type="ECO:0000313" key="8">
    <source>
        <dbReference type="EMBL" id="RCN55994.1"/>
    </source>
</evidence>
<dbReference type="CDD" id="cd03278">
    <property type="entry name" value="ABC_SMC_barmotin"/>
    <property type="match status" value="2"/>
</dbReference>
<keyword evidence="5 6" id="KW-0238">DNA-binding</keyword>
<dbReference type="Pfam" id="PF02463">
    <property type="entry name" value="SMC_N"/>
    <property type="match status" value="1"/>
</dbReference>
<dbReference type="HAMAP" id="MF_01894">
    <property type="entry name" value="Smc_prok"/>
    <property type="match status" value="1"/>
</dbReference>
<dbReference type="InterPro" id="IPR027417">
    <property type="entry name" value="P-loop_NTPase"/>
</dbReference>
<dbReference type="NCBIfam" id="TIGR02168">
    <property type="entry name" value="SMC_prok_B"/>
    <property type="match status" value="1"/>
</dbReference>
<dbReference type="PIRSF" id="PIRSF005719">
    <property type="entry name" value="SMC"/>
    <property type="match status" value="1"/>
</dbReference>
<dbReference type="GO" id="GO:0003677">
    <property type="term" value="F:DNA binding"/>
    <property type="evidence" value="ECO:0007669"/>
    <property type="project" value="UniProtKB-UniRule"/>
</dbReference>
<evidence type="ECO:0000256" key="2">
    <source>
        <dbReference type="ARBA" id="ARBA00022741"/>
    </source>
</evidence>
<keyword evidence="3 6" id="KW-0067">ATP-binding</keyword>
<dbReference type="GO" id="GO:0007059">
    <property type="term" value="P:chromosome segregation"/>
    <property type="evidence" value="ECO:0007669"/>
    <property type="project" value="UniProtKB-UniRule"/>
</dbReference>
<feature type="compositionally biased region" description="Low complexity" evidence="7">
    <location>
        <begin position="396"/>
        <end position="407"/>
    </location>
</feature>
<comment type="subunit">
    <text evidence="6">Homodimer.</text>
</comment>
<feature type="coiled-coil region" evidence="6">
    <location>
        <begin position="314"/>
        <end position="348"/>
    </location>
</feature>
<dbReference type="OrthoDB" id="9808768at2"/>
<dbReference type="Proteomes" id="UP000253250">
    <property type="component" value="Unassembled WGS sequence"/>
</dbReference>
<evidence type="ECO:0000256" key="6">
    <source>
        <dbReference type="HAMAP-Rule" id="MF_01894"/>
    </source>
</evidence>
<dbReference type="Gene3D" id="3.40.50.300">
    <property type="entry name" value="P-loop containing nucleotide triphosphate hydrolases"/>
    <property type="match status" value="2"/>
</dbReference>
<comment type="domain">
    <text evidence="6">Contains large globular domains required for ATP hydrolysis at each terminus and a third globular domain forming a flexible hinge near the middle of the molecule. These domains are separated by coiled-coil structures.</text>
</comment>
<feature type="binding site" evidence="6">
    <location>
        <begin position="32"/>
        <end position="39"/>
    </location>
    <ligand>
        <name>ATP</name>
        <dbReference type="ChEBI" id="CHEBI:30616"/>
    </ligand>
</feature>
<dbReference type="PANTHER" id="PTHR43977">
    <property type="entry name" value="STRUCTURAL MAINTENANCE OF CHROMOSOMES PROTEIN 3"/>
    <property type="match status" value="1"/>
</dbReference>
<organism evidence="8 9">
    <name type="scientific">Acidiferrobacter thiooxydans</name>
    <dbReference type="NCBI Taxonomy" id="163359"/>
    <lineage>
        <taxon>Bacteria</taxon>
        <taxon>Pseudomonadati</taxon>
        <taxon>Pseudomonadota</taxon>
        <taxon>Gammaproteobacteria</taxon>
        <taxon>Acidiferrobacterales</taxon>
        <taxon>Acidiferrobacteraceae</taxon>
        <taxon>Acidiferrobacter</taxon>
    </lineage>
</organism>
<feature type="coiled-coil region" evidence="6">
    <location>
        <begin position="673"/>
        <end position="889"/>
    </location>
</feature>
<protein>
    <recommendedName>
        <fullName evidence="6">Chromosome partition protein Smc</fullName>
    </recommendedName>
</protein>
<dbReference type="InterPro" id="IPR024704">
    <property type="entry name" value="SMC"/>
</dbReference>
<evidence type="ECO:0000256" key="4">
    <source>
        <dbReference type="ARBA" id="ARBA00023054"/>
    </source>
</evidence>
<dbReference type="GO" id="GO:0005524">
    <property type="term" value="F:ATP binding"/>
    <property type="evidence" value="ECO:0007669"/>
    <property type="project" value="UniProtKB-UniRule"/>
</dbReference>
<dbReference type="GO" id="GO:0006260">
    <property type="term" value="P:DNA replication"/>
    <property type="evidence" value="ECO:0007669"/>
    <property type="project" value="UniProtKB-UniRule"/>
</dbReference>
<dbReference type="EMBL" id="PSYR01000002">
    <property type="protein sequence ID" value="RCN55994.1"/>
    <property type="molecule type" value="Genomic_DNA"/>
</dbReference>
<dbReference type="SUPFAM" id="SSF52540">
    <property type="entry name" value="P-loop containing nucleoside triphosphate hydrolases"/>
    <property type="match status" value="1"/>
</dbReference>
<keyword evidence="1 6" id="KW-0963">Cytoplasm</keyword>
<dbReference type="InterPro" id="IPR011890">
    <property type="entry name" value="SMC_prok"/>
</dbReference>
<dbReference type="STRING" id="163359.A9R16_09465"/>
<comment type="similarity">
    <text evidence="6">Belongs to the SMC family.</text>
</comment>
<evidence type="ECO:0000313" key="9">
    <source>
        <dbReference type="Proteomes" id="UP000253250"/>
    </source>
</evidence>
<proteinExistence type="inferred from homology"/>
<dbReference type="InterPro" id="IPR003395">
    <property type="entry name" value="RecF/RecN/SMC_N"/>
</dbReference>
<feature type="region of interest" description="Disordered" evidence="7">
    <location>
        <begin position="351"/>
        <end position="374"/>
    </location>
</feature>
<evidence type="ECO:0000256" key="3">
    <source>
        <dbReference type="ARBA" id="ARBA00022840"/>
    </source>
</evidence>
<reference evidence="8 9" key="1">
    <citation type="submission" date="2018-02" db="EMBL/GenBank/DDBJ databases">
        <title>Insights into the biology of acidophilic members of the Acidiferrobacteraceae family derived from comparative genomic analyses.</title>
        <authorList>
            <person name="Issotta F."/>
            <person name="Thyssen C."/>
            <person name="Mena C."/>
            <person name="Moya A."/>
            <person name="Bellenberg S."/>
            <person name="Sproer C."/>
            <person name="Covarrubias P.C."/>
            <person name="Sand W."/>
            <person name="Quatrini R."/>
            <person name="Vera M."/>
        </authorList>
    </citation>
    <scope>NUCLEOTIDE SEQUENCE [LARGE SCALE GENOMIC DNA]</scope>
    <source>
        <strain evidence="9">m-1</strain>
    </source>
</reference>
<feature type="compositionally biased region" description="Basic and acidic residues" evidence="7">
    <location>
        <begin position="361"/>
        <end position="374"/>
    </location>
</feature>
<comment type="subcellular location">
    <subcellularLocation>
        <location evidence="6">Cytoplasm</location>
    </subcellularLocation>
</comment>
<dbReference type="GO" id="GO:0030261">
    <property type="term" value="P:chromosome condensation"/>
    <property type="evidence" value="ECO:0007669"/>
    <property type="project" value="InterPro"/>
</dbReference>
<evidence type="ECO:0000256" key="7">
    <source>
        <dbReference type="SAM" id="MobiDB-lite"/>
    </source>
</evidence>
<feature type="coiled-coil region" evidence="6">
    <location>
        <begin position="170"/>
        <end position="211"/>
    </location>
</feature>
<dbReference type="AlphaFoldDB" id="A0A1C2G3B6"/>
<dbReference type="GO" id="GO:0016887">
    <property type="term" value="F:ATP hydrolysis activity"/>
    <property type="evidence" value="ECO:0007669"/>
    <property type="project" value="InterPro"/>
</dbReference>
<feature type="region of interest" description="Disordered" evidence="7">
    <location>
        <begin position="391"/>
        <end position="414"/>
    </location>
</feature>
<sequence>MRLKKIKLAGFKSFVDPTTVPVAANLVGIVGPNGCGKSNIIDAVRWVMGESSARHLRGDTLADVIFSGSTSRKPVSQASVELVFDNSDGRAPGEYARYAEIVVRREASRDGASDYFLNKTRCRRKDITDLFLGTGLGPRAYSIIEQGMISRIVEARPEDLRLFLEEAAGISRYKERRRETENRLRHVRENLARLDDTRGELDTQLNRLKRQAAAAQNYKVWRERERALRLTLAGAQFRRLTHDIEAADKAAEEAVTAVEASRARQRALEAETEALRVARDESNETVRAVRERAYAVATEVTQREQEIAHGRALAAERRAEQQNLVAQCERLDRELAADQEREQSLSQELAQLAPAEDQASTEERAAAEAQRHAEAMLDSWRQSFEAAGLEAQGPVRASAAARSEAARLTTRSEDLRRRAARLESEAQGVGASGGSGLATLTEASNLADRDYEDAKERLTGLEERLAMQRQSLETATHEVAEQAGTVKAADARLASLRSMQAQALRTGHEAVSRWVREQGLSQAPRLATQLDVDAGWERAIERWLGARIAALCVPAGTVTPERVAPLEKTPVVLFEPQTVDSEDVSSGLGGKVRAPFSVAGLFGGVRPVASLAQALAERPGLSAHETLVTPEGVCVGRDIISFAGENDERAGVLAREREIAEWARREQASRAALALAERARDGARAELEALEGQRAEARRALDRCADVRTKAHGAVQRAHAEEQSRAARHNRLLAELNEIKKELDACLVERERAEDEERRAREVAAQSEAALAALAAQRETHQAALEAARATLRAAADKRHQLAMAQQQARTARDGLRERLARARAELSRLGARRETVARQIEEALTKEREPQAELARLLLERAAVQTALAAAEQDLDAKEQALRRADGVRHDVDAATRAAEEEANKRRLLVHELKVRRDALVEGLRAQGVEEDIAHLAQDLDDHVDTEPLERELADLGERIRRLGAVNLMAIEEFEEQSRRKEFLDTQHADLSEALALLDEAIRKIDRETRSRFKETFERVNEDFKAFFPRLFGGGDAQLLLSSEDLLETGVTVMARPPGKRNSTIQLLSGGEKALVAVSLIFALFALNPAPFCFLDEVDAPLDEANVGRFAQTLKELAKKSQLLFITHNKVTMEAADVLLGVTTAEAGVSRLVSVDVEEALGMVARQTAEA</sequence>
<accession>A0A1C2G3B6</accession>
<dbReference type="RefSeq" id="WP_065969387.1">
    <property type="nucleotide sequence ID" value="NZ_CP080624.1"/>
</dbReference>
<keyword evidence="2 6" id="KW-0547">Nucleotide-binding</keyword>
<evidence type="ECO:0000256" key="1">
    <source>
        <dbReference type="ARBA" id="ARBA00022490"/>
    </source>
</evidence>
<keyword evidence="4 6" id="KW-0175">Coiled coil</keyword>